<dbReference type="Gene3D" id="2.130.10.10">
    <property type="entry name" value="YVTN repeat-like/Quinoprotein amine dehydrogenase"/>
    <property type="match status" value="3"/>
</dbReference>
<dbReference type="RefSeq" id="XP_009262559.1">
    <property type="nucleotide sequence ID" value="XM_009264284.1"/>
</dbReference>
<dbReference type="AlphaFoldDB" id="K3UB96"/>
<feature type="repeat" description="WD" evidence="1">
    <location>
        <begin position="855"/>
        <end position="896"/>
    </location>
</feature>
<dbReference type="KEGG" id="fpu:FPSE_11167"/>
<sequence length="1234" mass="137157">MDQSQLPELVRDTELRTRFDQHYTIHEFLDAPHSLVPPRQEVWKKVRAIGRGGFSYVFLEKCVQGQEEGSPHTRAVKVIPLTQGSDTRSYSRELEAVAKFSQRKFKTYFVKSFGWYSSAEELFISLEYFPLGDLQTYLNSTSRIFDDDAREITRQVLCGLNSMHNEGFAHRDLKPANILIKSCPPSPWWIKLGDFGLSKRTDATQMPSVAGGTSGFMAPDILETIYLGNCNTNGTPDIIPHERWIAADIWSLGEVVVRMLSGKATFRSHEHLMGYSRGTRSFPVSNLKDSGINSATIDFVQKAMTAKAADRITSQAGLAHHWVKVSTDPNTAFLPRSLPELESNANKTVSSTDYRGWTTSKLLTNTPPILMNSVSQVSNSQPKESFQTSIKRKPLPASPVVDYKSLSSTTNEASINVRSSPGTESNIHSDGTTSTEMLAFMNSADSQSSVALSSIPTGVQPGTRIDIAAYPPDEQHPLDYAVGEEGQVQLGLSPPETVDLKEIIISLRFSPDSQRLFIATATEFISRNQTTQPANEEQHNFPQGILCCPLTPDPRNVVLITIDGEIQLAELESKLTFRTILRLHHHPSCAAVSSDSERIAYVYNDKSIIILGHSPAKLFRKLKPLFGGHKEPVHWVNFDSNGDVISICRGGRLCIWVSAKGYDGTRLNVPLAKEPTHVAFAKSSRAIAVASGGTIKTWSRQPGQPLYRGNWYGISRRSPVVFMEFSSCGSRLYLGLRDGSCELWRIPGDEDPDLVVTLSGKVWLPSWTSNAIALSPDESRLALSTGTHLLTRDIGKALQVYNILNHFRHAVFADLSADGTKAASFCPVSVGQEVETHHYIVIIWDLQTASIMHVLQNKSNGVHIVAFSQDSRRLAVVSRDGVTTFWRVSTGKVISAVGEPIQTGCSLSCAAVSPDFRYVVTVERSLNQWRIWIWNTETGSTEHSLGSYELPDTEESKTAKGPPYSPPGTLTFLSNSRDFIGGNEYGILICDVLEGNIQNRSSSTSRASQRAPWDKESRERSTKWNADEYAYHWVDGLQVSPDSATVAYLSKGGKAYLYDLRTSDEPRVFESLTAPGRVAISPDWRLLVTTSWNKMVIWEISTNHIVKVLQDIRECRGNQPIEAVMFSPDSKHVFVLYKTCLLMSDIESLSDLAVVMDFSNYPGFPRSLIVSADLGRIILGSSWRMVNREEGRIPGEGAPLWRKSQDEIELWDYKAKVAIQVFSKHNLQYNISAI</sequence>
<dbReference type="Proteomes" id="UP000007978">
    <property type="component" value="Chromosome 1"/>
</dbReference>
<dbReference type="GO" id="GO:0004672">
    <property type="term" value="F:protein kinase activity"/>
    <property type="evidence" value="ECO:0007669"/>
    <property type="project" value="InterPro"/>
</dbReference>
<evidence type="ECO:0000256" key="1">
    <source>
        <dbReference type="PROSITE-ProRule" id="PRU00221"/>
    </source>
</evidence>
<dbReference type="PANTHER" id="PTHR48011:SF84">
    <property type="entry name" value="KINASE, PUTATIVE-RELATED"/>
    <property type="match status" value="1"/>
</dbReference>
<dbReference type="SUPFAM" id="SSF50952">
    <property type="entry name" value="Soluble quinoprotein glucose dehydrogenase"/>
    <property type="match status" value="1"/>
</dbReference>
<dbReference type="HOGENOM" id="CLU_269607_0_0_1"/>
<dbReference type="SMART" id="SM00320">
    <property type="entry name" value="WD40"/>
    <property type="match status" value="8"/>
</dbReference>
<dbReference type="PROSITE" id="PS00108">
    <property type="entry name" value="PROTEIN_KINASE_ST"/>
    <property type="match status" value="1"/>
</dbReference>
<dbReference type="SMART" id="SM00220">
    <property type="entry name" value="S_TKc"/>
    <property type="match status" value="1"/>
</dbReference>
<protein>
    <recommendedName>
        <fullName evidence="3">Protein kinase domain-containing protein</fullName>
    </recommendedName>
</protein>
<dbReference type="InterPro" id="IPR001680">
    <property type="entry name" value="WD40_rpt"/>
</dbReference>
<dbReference type="Pfam" id="PF00069">
    <property type="entry name" value="Pkinase"/>
    <property type="match status" value="1"/>
</dbReference>
<dbReference type="InterPro" id="IPR011041">
    <property type="entry name" value="Quinoprot_gluc/sorb_DH_b-prop"/>
</dbReference>
<dbReference type="InterPro" id="IPR000719">
    <property type="entry name" value="Prot_kinase_dom"/>
</dbReference>
<keyword evidence="5" id="KW-1185">Reference proteome</keyword>
<organism evidence="4 5">
    <name type="scientific">Fusarium pseudograminearum (strain CS3096)</name>
    <name type="common">Wheat and barley crown-rot fungus</name>
    <dbReference type="NCBI Taxonomy" id="1028729"/>
    <lineage>
        <taxon>Eukaryota</taxon>
        <taxon>Fungi</taxon>
        <taxon>Dikarya</taxon>
        <taxon>Ascomycota</taxon>
        <taxon>Pezizomycotina</taxon>
        <taxon>Sordariomycetes</taxon>
        <taxon>Hypocreomycetidae</taxon>
        <taxon>Hypocreales</taxon>
        <taxon>Nectriaceae</taxon>
        <taxon>Fusarium</taxon>
    </lineage>
</organism>
<reference evidence="4 5" key="1">
    <citation type="journal article" date="2012" name="PLoS Pathog.">
        <title>Comparative pathogenomics reveals horizontally acquired novel virulence genes in fungi infecting cereal hosts.</title>
        <authorList>
            <person name="Gardiner D.M."/>
            <person name="McDonald M.C."/>
            <person name="Covarelli L."/>
            <person name="Solomon P.S."/>
            <person name="Rusu A.G."/>
            <person name="Marshall M."/>
            <person name="Kazan K."/>
            <person name="Chakraborty S."/>
            <person name="McDonald B.A."/>
            <person name="Manners J.M."/>
        </authorList>
    </citation>
    <scope>NUCLEOTIDE SEQUENCE [LARGE SCALE GENOMIC DNA]</scope>
    <source>
        <strain evidence="4 5">CS3096</strain>
    </source>
</reference>
<dbReference type="GeneID" id="20369784"/>
<evidence type="ECO:0000313" key="5">
    <source>
        <dbReference type="Proteomes" id="UP000007978"/>
    </source>
</evidence>
<dbReference type="CDD" id="cd00180">
    <property type="entry name" value="PKc"/>
    <property type="match status" value="1"/>
</dbReference>
<dbReference type="PROSITE" id="PS50082">
    <property type="entry name" value="WD_REPEATS_2"/>
    <property type="match status" value="1"/>
</dbReference>
<dbReference type="OrthoDB" id="10252171at2759"/>
<dbReference type="EMBL" id="AFNW01000402">
    <property type="protein sequence ID" value="EKJ68656.1"/>
    <property type="molecule type" value="Genomic_DNA"/>
</dbReference>
<dbReference type="eggNOG" id="KOG0615">
    <property type="taxonomic scope" value="Eukaryota"/>
</dbReference>
<dbReference type="GO" id="GO:0007165">
    <property type="term" value="P:signal transduction"/>
    <property type="evidence" value="ECO:0007669"/>
    <property type="project" value="TreeGrafter"/>
</dbReference>
<name>K3UB96_FUSPC</name>
<dbReference type="InterPro" id="IPR008271">
    <property type="entry name" value="Ser/Thr_kinase_AS"/>
</dbReference>
<dbReference type="Gene3D" id="1.10.510.10">
    <property type="entry name" value="Transferase(Phosphotransferase) domain 1"/>
    <property type="match status" value="1"/>
</dbReference>
<evidence type="ECO:0000256" key="2">
    <source>
        <dbReference type="SAM" id="MobiDB-lite"/>
    </source>
</evidence>
<feature type="domain" description="Protein kinase" evidence="3">
    <location>
        <begin position="43"/>
        <end position="323"/>
    </location>
</feature>
<feature type="region of interest" description="Disordered" evidence="2">
    <location>
        <begin position="941"/>
        <end position="967"/>
    </location>
</feature>
<dbReference type="GO" id="GO:0005524">
    <property type="term" value="F:ATP binding"/>
    <property type="evidence" value="ECO:0007669"/>
    <property type="project" value="InterPro"/>
</dbReference>
<accession>K3UB96</accession>
<dbReference type="SUPFAM" id="SSF56112">
    <property type="entry name" value="Protein kinase-like (PK-like)"/>
    <property type="match status" value="1"/>
</dbReference>
<dbReference type="InterPro" id="IPR015943">
    <property type="entry name" value="WD40/YVTN_repeat-like_dom_sf"/>
</dbReference>
<comment type="caution">
    <text evidence="4">The sequence shown here is derived from an EMBL/GenBank/DDBJ whole genome shotgun (WGS) entry which is preliminary data.</text>
</comment>
<dbReference type="SUPFAM" id="SSF50998">
    <property type="entry name" value="Quinoprotein alcohol dehydrogenase-like"/>
    <property type="match status" value="1"/>
</dbReference>
<gene>
    <name evidence="4" type="ORF">FPSE_11167</name>
</gene>
<dbReference type="InterPro" id="IPR011009">
    <property type="entry name" value="Kinase-like_dom_sf"/>
</dbReference>
<evidence type="ECO:0000259" key="3">
    <source>
        <dbReference type="PROSITE" id="PS50011"/>
    </source>
</evidence>
<proteinExistence type="predicted"/>
<dbReference type="InterPro" id="IPR011047">
    <property type="entry name" value="Quinoprotein_ADH-like_sf"/>
</dbReference>
<evidence type="ECO:0000313" key="4">
    <source>
        <dbReference type="EMBL" id="EKJ68656.1"/>
    </source>
</evidence>
<dbReference type="InterPro" id="IPR052751">
    <property type="entry name" value="Plant_MAPKKK"/>
</dbReference>
<dbReference type="PANTHER" id="PTHR48011">
    <property type="entry name" value="CCR4-NOT TRANSCRIPTIONAL COMPLEX SUBUNIT CAF120-RELATED"/>
    <property type="match status" value="1"/>
</dbReference>
<keyword evidence="1" id="KW-0853">WD repeat</keyword>
<dbReference type="PROSITE" id="PS50011">
    <property type="entry name" value="PROTEIN_KINASE_DOM"/>
    <property type="match status" value="1"/>
</dbReference>